<evidence type="ECO:0000256" key="3">
    <source>
        <dbReference type="ARBA" id="ARBA00023002"/>
    </source>
</evidence>
<comment type="similarity">
    <text evidence="1">Belongs to the aldehyde dehydrogenase family.</text>
</comment>
<gene>
    <name evidence="6" type="primary">feaB</name>
    <name evidence="6" type="ORF">MPL1032_30168</name>
</gene>
<sequence>MFINFEEDGVDERTVPPISAAAAAFLSRPHRPFIKGRFVDEHAGDGLAVDDSASGEIVAYVPESGAELVDQAVRAARAALDGPWASMRPVDRQNLMLKLADAIEADADLLAEIESIENGKSLGVARMLSAGGAVDWLRYYAGWATKIEGSTFQVSIPVPPGAKHQAMTVMEPVGVVGAIVPWNFPLLIGMWKIAPALACGCTIVLKPPQETPLGLLRLAELIEAAGFPPGVVNIVTGSGTVTGEALIRHPGIDKLTFTGSTEVGKRVGHAAVDRIARFTLELGSKSPMILLADMEDGVEPLLAGLGMFFNQGQVCTSAARLLIEKPIYDRTLARLAEIADGMTMGAGRDAEAQINPLVSAKHRLSVQGFVERSLAAGVERVSGARPVPTKGHYVAPTILHHVKPEMEIVREEAFGPVVAAMPVADLDEAIRIANDTRYGLSASIWTRDMGKAMTAIHGLKAGTVWVNSHNTLDPAAPFGGFKQSGIGREHGRAAIEGYLETKTAIMRYA</sequence>
<dbReference type="GO" id="GO:0008957">
    <property type="term" value="F:phenylacetaldehyde dehydrogenase (NAD+) activity"/>
    <property type="evidence" value="ECO:0007669"/>
    <property type="project" value="UniProtKB-EC"/>
</dbReference>
<dbReference type="FunFam" id="3.40.605.10:FF:000026">
    <property type="entry name" value="Aldehyde dehydrogenase, putative"/>
    <property type="match status" value="1"/>
</dbReference>
<dbReference type="InterPro" id="IPR016161">
    <property type="entry name" value="Ald_DH/histidinol_DH"/>
</dbReference>
<keyword evidence="3 6" id="KW-0560">Oxidoreductase</keyword>
<reference evidence="7" key="1">
    <citation type="submission" date="2014-08" db="EMBL/GenBank/DDBJ databases">
        <authorList>
            <person name="Edwards T."/>
        </authorList>
    </citation>
    <scope>NUCLEOTIDE SEQUENCE [LARGE SCALE GENOMIC DNA]</scope>
</reference>
<evidence type="ECO:0000313" key="7">
    <source>
        <dbReference type="Proteomes" id="UP000182888"/>
    </source>
</evidence>
<dbReference type="InterPro" id="IPR016162">
    <property type="entry name" value="Ald_DH_N"/>
</dbReference>
<evidence type="ECO:0000256" key="1">
    <source>
        <dbReference type="ARBA" id="ARBA00009986"/>
    </source>
</evidence>
<dbReference type="Proteomes" id="UP000182888">
    <property type="component" value="Unassembled WGS sequence"/>
</dbReference>
<evidence type="ECO:0000256" key="4">
    <source>
        <dbReference type="ARBA" id="ARBA00023097"/>
    </source>
</evidence>
<organism evidence="6 7">
    <name type="scientific">Mesorhizobium plurifarium</name>
    <dbReference type="NCBI Taxonomy" id="69974"/>
    <lineage>
        <taxon>Bacteria</taxon>
        <taxon>Pseudomonadati</taxon>
        <taxon>Pseudomonadota</taxon>
        <taxon>Alphaproteobacteria</taxon>
        <taxon>Hyphomicrobiales</taxon>
        <taxon>Phyllobacteriaceae</taxon>
        <taxon>Mesorhizobium</taxon>
    </lineage>
</organism>
<feature type="domain" description="Aldehyde dehydrogenase" evidence="5">
    <location>
        <begin position="41"/>
        <end position="503"/>
    </location>
</feature>
<dbReference type="InterPro" id="IPR016163">
    <property type="entry name" value="Ald_DH_C"/>
</dbReference>
<keyword evidence="4" id="KW-0558">Oxidation</keyword>
<dbReference type="Gene3D" id="3.40.309.10">
    <property type="entry name" value="Aldehyde Dehydrogenase, Chain A, domain 2"/>
    <property type="match status" value="1"/>
</dbReference>
<keyword evidence="2" id="KW-0630">Potassium</keyword>
<dbReference type="AlphaFoldDB" id="A0A0K2W3M4"/>
<dbReference type="EC" id="1.2.1.39" evidence="6"/>
<dbReference type="SUPFAM" id="SSF53720">
    <property type="entry name" value="ALDH-like"/>
    <property type="match status" value="1"/>
</dbReference>
<dbReference type="EMBL" id="CCND01000023">
    <property type="protein sequence ID" value="CDX60306.1"/>
    <property type="molecule type" value="Genomic_DNA"/>
</dbReference>
<evidence type="ECO:0000259" key="5">
    <source>
        <dbReference type="Pfam" id="PF00171"/>
    </source>
</evidence>
<protein>
    <submittedName>
        <fullName evidence="6">Phenylacetaldehyde dehydrogenase</fullName>
        <ecNumber evidence="6">1.2.1.39</ecNumber>
    </submittedName>
</protein>
<dbReference type="FunFam" id="3.40.605.10:FF:000007">
    <property type="entry name" value="NAD/NADP-dependent betaine aldehyde dehydrogenase"/>
    <property type="match status" value="1"/>
</dbReference>
<dbReference type="InterPro" id="IPR015590">
    <property type="entry name" value="Aldehyde_DH_dom"/>
</dbReference>
<dbReference type="Gene3D" id="3.40.605.10">
    <property type="entry name" value="Aldehyde Dehydrogenase, Chain A, domain 1"/>
    <property type="match status" value="1"/>
</dbReference>
<name>A0A0K2W3M4_MESPL</name>
<accession>A0A0K2W3M4</accession>
<dbReference type="Pfam" id="PF00171">
    <property type="entry name" value="Aldedh"/>
    <property type="match status" value="1"/>
</dbReference>
<dbReference type="PANTHER" id="PTHR11699">
    <property type="entry name" value="ALDEHYDE DEHYDROGENASE-RELATED"/>
    <property type="match status" value="1"/>
</dbReference>
<evidence type="ECO:0000313" key="6">
    <source>
        <dbReference type="EMBL" id="CDX60306.1"/>
    </source>
</evidence>
<proteinExistence type="inferred from homology"/>
<evidence type="ECO:0000256" key="2">
    <source>
        <dbReference type="ARBA" id="ARBA00022958"/>
    </source>
</evidence>